<sequence length="117" mass="13161">MSDPNMNDFYRRVGRIEQAHASGLAFEAEGTLGRSFYRRTPVRRRPVFRIGIFLLCFCFGLKGALHYHLGAKAYDDRVETIAARGGFDAVQAKLLQSEPVTRLISEGITLVVQRSLD</sequence>
<proteinExistence type="predicted"/>
<keyword evidence="3" id="KW-1185">Reference proteome</keyword>
<protein>
    <submittedName>
        <fullName evidence="2">Uncharacterized protein</fullName>
    </submittedName>
</protein>
<reference evidence="2 3" key="1">
    <citation type="submission" date="2021-06" db="EMBL/GenBank/DDBJ databases">
        <title>Rhodobacteraceae bacterium strain HSP-20.</title>
        <authorList>
            <person name="Chen W.-M."/>
        </authorList>
    </citation>
    <scope>NUCLEOTIDE SEQUENCE [LARGE SCALE GENOMIC DNA]</scope>
    <source>
        <strain evidence="2 3">HSP-20</strain>
    </source>
</reference>
<accession>A0ABS6J5G5</accession>
<keyword evidence="1" id="KW-0472">Membrane</keyword>
<comment type="caution">
    <text evidence="2">The sequence shown here is derived from an EMBL/GenBank/DDBJ whole genome shotgun (WGS) entry which is preliminary data.</text>
</comment>
<name>A0ABS6J5G5_9RHOB</name>
<dbReference type="RefSeq" id="WP_161763111.1">
    <property type="nucleotide sequence ID" value="NZ_JAAATX020000010.1"/>
</dbReference>
<dbReference type="EMBL" id="JAAATX020000010">
    <property type="protein sequence ID" value="MBU9699005.1"/>
    <property type="molecule type" value="Genomic_DNA"/>
</dbReference>
<evidence type="ECO:0000313" key="3">
    <source>
        <dbReference type="Proteomes" id="UP000731907"/>
    </source>
</evidence>
<gene>
    <name evidence="2" type="ORF">GU927_014235</name>
</gene>
<keyword evidence="1" id="KW-1133">Transmembrane helix</keyword>
<dbReference type="Proteomes" id="UP000731907">
    <property type="component" value="Unassembled WGS sequence"/>
</dbReference>
<evidence type="ECO:0000313" key="2">
    <source>
        <dbReference type="EMBL" id="MBU9699005.1"/>
    </source>
</evidence>
<keyword evidence="1" id="KW-0812">Transmembrane</keyword>
<organism evidence="2 3">
    <name type="scientific">Paragemmobacter amnigenus</name>
    <dbReference type="NCBI Taxonomy" id="2852097"/>
    <lineage>
        <taxon>Bacteria</taxon>
        <taxon>Pseudomonadati</taxon>
        <taxon>Pseudomonadota</taxon>
        <taxon>Alphaproteobacteria</taxon>
        <taxon>Rhodobacterales</taxon>
        <taxon>Paracoccaceae</taxon>
        <taxon>Paragemmobacter</taxon>
    </lineage>
</organism>
<evidence type="ECO:0000256" key="1">
    <source>
        <dbReference type="SAM" id="Phobius"/>
    </source>
</evidence>
<feature type="transmembrane region" description="Helical" evidence="1">
    <location>
        <begin position="47"/>
        <end position="69"/>
    </location>
</feature>